<comment type="caution">
    <text evidence="1">The sequence shown here is derived from an EMBL/GenBank/DDBJ whole genome shotgun (WGS) entry which is preliminary data.</text>
</comment>
<feature type="non-terminal residue" evidence="1">
    <location>
        <position position="54"/>
    </location>
</feature>
<protein>
    <submittedName>
        <fullName evidence="1">Uncharacterized protein</fullName>
    </submittedName>
</protein>
<reference evidence="1 2" key="1">
    <citation type="submission" date="2021-06" db="EMBL/GenBank/DDBJ databases">
        <authorList>
            <person name="Palmer J.M."/>
        </authorList>
    </citation>
    <scope>NUCLEOTIDE SEQUENCE [LARGE SCALE GENOMIC DNA]</scope>
    <source>
        <strain evidence="1 2">XC_2019</strain>
        <tissue evidence="1">Muscle</tissue>
    </source>
</reference>
<gene>
    <name evidence="1" type="ORF">XENOCAPTIV_026232</name>
</gene>
<proteinExistence type="predicted"/>
<evidence type="ECO:0000313" key="1">
    <source>
        <dbReference type="EMBL" id="MEQ2193432.1"/>
    </source>
</evidence>
<dbReference type="EMBL" id="JAHRIN010008468">
    <property type="protein sequence ID" value="MEQ2193432.1"/>
    <property type="molecule type" value="Genomic_DNA"/>
</dbReference>
<dbReference type="Proteomes" id="UP001434883">
    <property type="component" value="Unassembled WGS sequence"/>
</dbReference>
<sequence length="54" mass="5776">MAPRSKAAILNASSYSSSTWRLILCFHLGLASPSLTPRVRIEALHPHHVPVAGG</sequence>
<accession>A0ABV0QDD5</accession>
<keyword evidence="2" id="KW-1185">Reference proteome</keyword>
<evidence type="ECO:0000313" key="2">
    <source>
        <dbReference type="Proteomes" id="UP001434883"/>
    </source>
</evidence>
<name>A0ABV0QDD5_9TELE</name>
<organism evidence="1 2">
    <name type="scientific">Xenoophorus captivus</name>
    <dbReference type="NCBI Taxonomy" id="1517983"/>
    <lineage>
        <taxon>Eukaryota</taxon>
        <taxon>Metazoa</taxon>
        <taxon>Chordata</taxon>
        <taxon>Craniata</taxon>
        <taxon>Vertebrata</taxon>
        <taxon>Euteleostomi</taxon>
        <taxon>Actinopterygii</taxon>
        <taxon>Neopterygii</taxon>
        <taxon>Teleostei</taxon>
        <taxon>Neoteleostei</taxon>
        <taxon>Acanthomorphata</taxon>
        <taxon>Ovalentaria</taxon>
        <taxon>Atherinomorphae</taxon>
        <taxon>Cyprinodontiformes</taxon>
        <taxon>Goodeidae</taxon>
        <taxon>Xenoophorus</taxon>
    </lineage>
</organism>